<proteinExistence type="predicted"/>
<dbReference type="EMBL" id="LKAM01000001">
    <property type="protein sequence ID" value="KUM50331.1"/>
    <property type="molecule type" value="Genomic_DNA"/>
</dbReference>
<name>A0A124GNY9_PICGL</name>
<dbReference type="AlphaFoldDB" id="A0A124GNY9"/>
<organism evidence="1">
    <name type="scientific">Picea glauca</name>
    <name type="common">White spruce</name>
    <name type="synonym">Pinus glauca</name>
    <dbReference type="NCBI Taxonomy" id="3330"/>
    <lineage>
        <taxon>Eukaryota</taxon>
        <taxon>Viridiplantae</taxon>
        <taxon>Streptophyta</taxon>
        <taxon>Embryophyta</taxon>
        <taxon>Tracheophyta</taxon>
        <taxon>Spermatophyta</taxon>
        <taxon>Pinopsida</taxon>
        <taxon>Pinidae</taxon>
        <taxon>Conifers I</taxon>
        <taxon>Pinales</taxon>
        <taxon>Pinaceae</taxon>
        <taxon>Picea</taxon>
    </lineage>
</organism>
<accession>A0A124GNY9</accession>
<sequence>MPSLDPYLGNGGLNRVLLSPLKKRRAGLFPPPNTGF</sequence>
<geneLocation type="mitochondrion" evidence="1"/>
<gene>
    <name evidence="1" type="ORF">ABT39_MTgene174</name>
</gene>
<protein>
    <submittedName>
        <fullName evidence="1">Uncharacterized protein</fullName>
    </submittedName>
</protein>
<reference evidence="1" key="1">
    <citation type="journal article" date="2015" name="Genome Biol. Evol.">
        <title>Organellar Genomes of White Spruce (Picea glauca): Assembly and Annotation.</title>
        <authorList>
            <person name="Jackman S.D."/>
            <person name="Warren R.L."/>
            <person name="Gibb E.A."/>
            <person name="Vandervalk B.P."/>
            <person name="Mohamadi H."/>
            <person name="Chu J."/>
            <person name="Raymond A."/>
            <person name="Pleasance S."/>
            <person name="Coope R."/>
            <person name="Wildung M.R."/>
            <person name="Ritland C.E."/>
            <person name="Bousquet J."/>
            <person name="Jones S.J."/>
            <person name="Bohlmann J."/>
            <person name="Birol I."/>
        </authorList>
    </citation>
    <scope>NUCLEOTIDE SEQUENCE [LARGE SCALE GENOMIC DNA]</scope>
    <source>
        <tissue evidence="1">Flushing bud</tissue>
    </source>
</reference>
<keyword evidence="1" id="KW-0496">Mitochondrion</keyword>
<comment type="caution">
    <text evidence="1">The sequence shown here is derived from an EMBL/GenBank/DDBJ whole genome shotgun (WGS) entry which is preliminary data.</text>
</comment>
<evidence type="ECO:0000313" key="1">
    <source>
        <dbReference type="EMBL" id="KUM50331.1"/>
    </source>
</evidence>